<keyword evidence="1" id="KW-1133">Transmembrane helix</keyword>
<keyword evidence="1" id="KW-0472">Membrane</keyword>
<dbReference type="InterPro" id="IPR009305">
    <property type="entry name" value="Mpo1-like"/>
</dbReference>
<dbReference type="Pfam" id="PF06127">
    <property type="entry name" value="Mpo1-like"/>
    <property type="match status" value="1"/>
</dbReference>
<name>A0A8H3F7W6_9LECA</name>
<gene>
    <name evidence="2" type="ORF">GOMPHAMPRED_002201</name>
</gene>
<keyword evidence="3" id="KW-1185">Reference proteome</keyword>
<accession>A0A8H3F7W6</accession>
<evidence type="ECO:0000256" key="1">
    <source>
        <dbReference type="SAM" id="Phobius"/>
    </source>
</evidence>
<dbReference type="OrthoDB" id="2124888at2759"/>
<feature type="transmembrane region" description="Helical" evidence="1">
    <location>
        <begin position="107"/>
        <end position="125"/>
    </location>
</feature>
<dbReference type="GO" id="GO:0005783">
    <property type="term" value="C:endoplasmic reticulum"/>
    <property type="evidence" value="ECO:0007669"/>
    <property type="project" value="TreeGrafter"/>
</dbReference>
<keyword evidence="1" id="KW-0812">Transmembrane</keyword>
<protein>
    <recommendedName>
        <fullName evidence="4">DUF962 domain-containing protein</fullName>
    </recommendedName>
</protein>
<comment type="caution">
    <text evidence="2">The sequence shown here is derived from an EMBL/GenBank/DDBJ whole genome shotgun (WGS) entry which is preliminary data.</text>
</comment>
<evidence type="ECO:0000313" key="3">
    <source>
        <dbReference type="Proteomes" id="UP000664169"/>
    </source>
</evidence>
<dbReference type="PANTHER" id="PTHR28026:SF9">
    <property type="entry name" value="2-HYDROXY-PALMITIC ACID DIOXYGENASE MPO1"/>
    <property type="match status" value="1"/>
</dbReference>
<evidence type="ECO:0008006" key="4">
    <source>
        <dbReference type="Google" id="ProtNLM"/>
    </source>
</evidence>
<dbReference type="AlphaFoldDB" id="A0A8H3F7W6"/>
<proteinExistence type="predicted"/>
<feature type="transmembrane region" description="Helical" evidence="1">
    <location>
        <begin position="140"/>
        <end position="161"/>
    </location>
</feature>
<dbReference type="GO" id="GO:0016020">
    <property type="term" value="C:membrane"/>
    <property type="evidence" value="ECO:0007669"/>
    <property type="project" value="GOC"/>
</dbReference>
<organism evidence="2 3">
    <name type="scientific">Gomphillus americanus</name>
    <dbReference type="NCBI Taxonomy" id="1940652"/>
    <lineage>
        <taxon>Eukaryota</taxon>
        <taxon>Fungi</taxon>
        <taxon>Dikarya</taxon>
        <taxon>Ascomycota</taxon>
        <taxon>Pezizomycotina</taxon>
        <taxon>Lecanoromycetes</taxon>
        <taxon>OSLEUM clade</taxon>
        <taxon>Ostropomycetidae</taxon>
        <taxon>Ostropales</taxon>
        <taxon>Graphidaceae</taxon>
        <taxon>Gomphilloideae</taxon>
        <taxon>Gomphillus</taxon>
    </lineage>
</organism>
<feature type="transmembrane region" description="Helical" evidence="1">
    <location>
        <begin position="52"/>
        <end position="74"/>
    </location>
</feature>
<dbReference type="EMBL" id="CAJPDQ010000016">
    <property type="protein sequence ID" value="CAF9921011.1"/>
    <property type="molecule type" value="Genomic_DNA"/>
</dbReference>
<dbReference type="Proteomes" id="UP000664169">
    <property type="component" value="Unassembled WGS sequence"/>
</dbReference>
<evidence type="ECO:0000313" key="2">
    <source>
        <dbReference type="EMBL" id="CAF9921011.1"/>
    </source>
</evidence>
<reference evidence="2" key="1">
    <citation type="submission" date="2021-03" db="EMBL/GenBank/DDBJ databases">
        <authorList>
            <person name="Tagirdzhanova G."/>
        </authorList>
    </citation>
    <scope>NUCLEOTIDE SEQUENCE</scope>
</reference>
<dbReference type="GO" id="GO:0046521">
    <property type="term" value="P:sphingoid catabolic process"/>
    <property type="evidence" value="ECO:0007669"/>
    <property type="project" value="TreeGrafter"/>
</dbReference>
<dbReference type="PANTHER" id="PTHR28026">
    <property type="entry name" value="DUF962 DOMAIN PROTEIN (AFU_ORTHOLOGUE AFUA_8G05310)"/>
    <property type="match status" value="1"/>
</dbReference>
<sequence length="192" mass="21294">MALNLEKQLIFYGSYHNDHTNVVIHMACVPVLLLTGLLFATNTPELLPMPDWLTVPYLPPNLGTIVGILYSALYVLLEPVAGTALVPLIMGGTALANYLTSHHNPNATYIALGVHIFSWIAQFIGHGKYEGRAPALLDNIVQAVFLAPLFVWIELLFMFGYRPELKNRLDKAVEIEINKWKQSKAKANGKAN</sequence>
<feature type="transmembrane region" description="Helical" evidence="1">
    <location>
        <begin position="22"/>
        <end position="40"/>
    </location>
</feature>